<comment type="caution">
    <text evidence="1">The sequence shown here is derived from an EMBL/GenBank/DDBJ whole genome shotgun (WGS) entry which is preliminary data.</text>
</comment>
<dbReference type="Proteomes" id="UP001215461">
    <property type="component" value="Unassembled WGS sequence"/>
</dbReference>
<protein>
    <submittedName>
        <fullName evidence="1">Uncharacterized protein</fullName>
    </submittedName>
</protein>
<sequence length="54" mass="6180">MIPKYIVFNINMPDKNGKALPVGQGNNLDELLSAYHGKAYQIMKVKTLSDREEW</sequence>
<dbReference type="AlphaFoldDB" id="A0ABD4XI79"/>
<dbReference type="EMBL" id="JAANXN010000002">
    <property type="protein sequence ID" value="MDF8370518.1"/>
    <property type="molecule type" value="Genomic_DNA"/>
</dbReference>
<accession>A0ABD4XI79</accession>
<evidence type="ECO:0000313" key="2">
    <source>
        <dbReference type="Proteomes" id="UP001215461"/>
    </source>
</evidence>
<dbReference type="RefSeq" id="WP_277361963.1">
    <property type="nucleotide sequence ID" value="NZ_JAANXN010000002.1"/>
</dbReference>
<name>A0ABD4XI79_WEIPA</name>
<gene>
    <name evidence="1" type="ORF">G9403_02420</name>
</gene>
<evidence type="ECO:0000313" key="1">
    <source>
        <dbReference type="EMBL" id="MDF8370518.1"/>
    </source>
</evidence>
<organism evidence="1 2">
    <name type="scientific">Weissella paramesenteroides</name>
    <name type="common">Leuconostoc paramesenteroides</name>
    <dbReference type="NCBI Taxonomy" id="1249"/>
    <lineage>
        <taxon>Bacteria</taxon>
        <taxon>Bacillati</taxon>
        <taxon>Bacillota</taxon>
        <taxon>Bacilli</taxon>
        <taxon>Lactobacillales</taxon>
        <taxon>Lactobacillaceae</taxon>
        <taxon>Weissella</taxon>
    </lineage>
</organism>
<proteinExistence type="predicted"/>
<reference evidence="1 2" key="1">
    <citation type="submission" date="2020-03" db="EMBL/GenBank/DDBJ databases">
        <title>Comparative genomics of Weissella paramesenteroides.</title>
        <authorList>
            <person name="Kant R."/>
            <person name="Takala T."/>
            <person name="Saris P."/>
        </authorList>
    </citation>
    <scope>NUCLEOTIDE SEQUENCE [LARGE SCALE GENOMIC DNA]</scope>
    <source>
        <strain evidence="1 2">SJ27-4</strain>
    </source>
</reference>